<dbReference type="Proteomes" id="UP001501480">
    <property type="component" value="Unassembled WGS sequence"/>
</dbReference>
<dbReference type="RefSeq" id="WP_344326852.1">
    <property type="nucleotide sequence ID" value="NZ_BAAAPY010000004.1"/>
</dbReference>
<comment type="caution">
    <text evidence="1">The sequence shown here is derived from an EMBL/GenBank/DDBJ whole genome shotgun (WGS) entry which is preliminary data.</text>
</comment>
<accession>A0ABP5HKT5</accession>
<evidence type="ECO:0000313" key="2">
    <source>
        <dbReference type="Proteomes" id="UP001501480"/>
    </source>
</evidence>
<proteinExistence type="predicted"/>
<dbReference type="EMBL" id="BAAAPY010000004">
    <property type="protein sequence ID" value="GAA2077543.1"/>
    <property type="molecule type" value="Genomic_DNA"/>
</dbReference>
<reference evidence="2" key="1">
    <citation type="journal article" date="2019" name="Int. J. Syst. Evol. Microbiol.">
        <title>The Global Catalogue of Microorganisms (GCM) 10K type strain sequencing project: providing services to taxonomists for standard genome sequencing and annotation.</title>
        <authorList>
            <consortium name="The Broad Institute Genomics Platform"/>
            <consortium name="The Broad Institute Genome Sequencing Center for Infectious Disease"/>
            <person name="Wu L."/>
            <person name="Ma J."/>
        </authorList>
    </citation>
    <scope>NUCLEOTIDE SEQUENCE [LARGE SCALE GENOMIC DNA]</scope>
    <source>
        <strain evidence="2">JCM 15749</strain>
    </source>
</reference>
<sequence>MAGDTSLGLKLLLEPGDYACTINLPDDDGSTREVAGEVELVGGNRPPRGNLFGYLPHEVLTGVATFPQRSSYPVLRGRLRNNQELVLLDVSVTTLFPEQSSFSARAALVGFPQSDFADSFSKIRLQTIHLDRVIDYAPLAETKLPQPKPGEALEWWVRERTSRYHEWAGASGAKLSVGFDARARTADPYELYVRYAPVGEIHLPTGLPFASIVSSWLEPLTGLMTVIAGEAASLTYVELTPSSGHEQERRLQLFGSGITQMPYASKPWNGRDVRPAIRIGPESEDLLALVESWRRQVASRSPLFETYTSLAGVSGDHPRHRFLLLLQAIEGHYGHVHVDKIAEDRARFVEARTRHLTLIDESSLPPDTKRFIKKHLRSRLDPQLREALTWAIGLVPEIAESKLASASLVAEMQGRDGFDGTWPDALRLLRNDLSHGTRGYGPFALRELVTTLELVVRAHVLLALRVDPDGLQGMFAVLNDY</sequence>
<evidence type="ECO:0008006" key="3">
    <source>
        <dbReference type="Google" id="ProtNLM"/>
    </source>
</evidence>
<organism evidence="1 2">
    <name type="scientific">Aeromicrobium halocynthiae</name>
    <dbReference type="NCBI Taxonomy" id="560557"/>
    <lineage>
        <taxon>Bacteria</taxon>
        <taxon>Bacillati</taxon>
        <taxon>Actinomycetota</taxon>
        <taxon>Actinomycetes</taxon>
        <taxon>Propionibacteriales</taxon>
        <taxon>Nocardioidaceae</taxon>
        <taxon>Aeromicrobium</taxon>
    </lineage>
</organism>
<gene>
    <name evidence="1" type="ORF">GCM10009821_16500</name>
</gene>
<keyword evidence="2" id="KW-1185">Reference proteome</keyword>
<protein>
    <recommendedName>
        <fullName evidence="3">ApeA N-terminal domain-containing protein</fullName>
    </recommendedName>
</protein>
<evidence type="ECO:0000313" key="1">
    <source>
        <dbReference type="EMBL" id="GAA2077543.1"/>
    </source>
</evidence>
<name>A0ABP5HKT5_9ACTN</name>